<keyword evidence="4" id="KW-0813">Transport</keyword>
<evidence type="ECO:0000313" key="16">
    <source>
        <dbReference type="EMBL" id="THH28242.1"/>
    </source>
</evidence>
<evidence type="ECO:0000256" key="14">
    <source>
        <dbReference type="SAM" id="MobiDB-lite"/>
    </source>
</evidence>
<comment type="subcellular location">
    <subcellularLocation>
        <location evidence="1">Endoplasmic reticulum membrane</location>
        <topology evidence="1">Single-pass type I membrane protein</topology>
    </subcellularLocation>
</comment>
<evidence type="ECO:0000256" key="3">
    <source>
        <dbReference type="ARBA" id="ARBA00016584"/>
    </source>
</evidence>
<dbReference type="PANTHER" id="PTHR15929">
    <property type="entry name" value="STORE-OPERATED CALCIUM ENTRY-ASSOCIATED REGULATORY FACTOR"/>
    <property type="match status" value="1"/>
</dbReference>
<dbReference type="EMBL" id="SGPM01000192">
    <property type="protein sequence ID" value="THH28242.1"/>
    <property type="molecule type" value="Genomic_DNA"/>
</dbReference>
<dbReference type="Proteomes" id="UP000308730">
    <property type="component" value="Unassembled WGS sequence"/>
</dbReference>
<sequence length="305" mass="32785">MEHSKVALARIPSLTFYKGKKTLARRSAPIAQLTCVGKPCRLYTPDVVRCVNAGGSGTDIDWRCEADLPDALRFGRVEVSCEGWSGPGDPYVLKGSCGLEYRLVQVPDALRTGETHSRPAWYSRWTKQALDDPPATIFMIIWVSFLAFILYSLLKSCFRSTTTRAPTPRSNRGSGGGGGGGGGGRGGWFPGGPPTHTDPPPPYSKSSNTTAQADPQGGWTPGFWTGAALGGLGTYLMNRQPQQQRRHPSPPPAVFAERVVRGPFGFSSARVPPTRTDYGDDDRGEGPSNLGQIRRSTGFGGSNVR</sequence>
<feature type="compositionally biased region" description="Pro residues" evidence="14">
    <location>
        <begin position="191"/>
        <end position="203"/>
    </location>
</feature>
<evidence type="ECO:0000256" key="6">
    <source>
        <dbReference type="ARBA" id="ARBA00022692"/>
    </source>
</evidence>
<comment type="similarity">
    <text evidence="2">Belongs to the SARAF family.</text>
</comment>
<evidence type="ECO:0000256" key="4">
    <source>
        <dbReference type="ARBA" id="ARBA00022448"/>
    </source>
</evidence>
<dbReference type="Pfam" id="PF06682">
    <property type="entry name" value="SARAF"/>
    <property type="match status" value="1"/>
</dbReference>
<evidence type="ECO:0000256" key="7">
    <source>
        <dbReference type="ARBA" id="ARBA00022729"/>
    </source>
</evidence>
<feature type="region of interest" description="Disordered" evidence="14">
    <location>
        <begin position="259"/>
        <end position="305"/>
    </location>
</feature>
<keyword evidence="10 15" id="KW-1133">Transmembrane helix</keyword>
<feature type="compositionally biased region" description="Polar residues" evidence="14">
    <location>
        <begin position="204"/>
        <end position="213"/>
    </location>
</feature>
<feature type="compositionally biased region" description="Low complexity" evidence="14">
    <location>
        <begin position="162"/>
        <end position="172"/>
    </location>
</feature>
<evidence type="ECO:0000256" key="8">
    <source>
        <dbReference type="ARBA" id="ARBA00022824"/>
    </source>
</evidence>
<gene>
    <name evidence="16" type="ORF">EUX98_g5952</name>
</gene>
<keyword evidence="6 15" id="KW-0812">Transmembrane</keyword>
<comment type="caution">
    <text evidence="16">The sequence shown here is derived from an EMBL/GenBank/DDBJ whole genome shotgun (WGS) entry which is preliminary data.</text>
</comment>
<dbReference type="GO" id="GO:0005789">
    <property type="term" value="C:endoplasmic reticulum membrane"/>
    <property type="evidence" value="ECO:0007669"/>
    <property type="project" value="UniProtKB-SubCell"/>
</dbReference>
<name>A0A4S4MQC4_9APHY</name>
<evidence type="ECO:0000256" key="10">
    <source>
        <dbReference type="ARBA" id="ARBA00022989"/>
    </source>
</evidence>
<accession>A0A4S4MQC4</accession>
<evidence type="ECO:0000256" key="2">
    <source>
        <dbReference type="ARBA" id="ARBA00006833"/>
    </source>
</evidence>
<evidence type="ECO:0000256" key="9">
    <source>
        <dbReference type="ARBA" id="ARBA00022837"/>
    </source>
</evidence>
<dbReference type="OrthoDB" id="20303at2759"/>
<dbReference type="PANTHER" id="PTHR15929:SF0">
    <property type="entry name" value="STORE-OPERATED CALCIUM ENTRY-ASSOCIATED REGULATORY FACTOR"/>
    <property type="match status" value="1"/>
</dbReference>
<feature type="transmembrane region" description="Helical" evidence="15">
    <location>
        <begin position="135"/>
        <end position="154"/>
    </location>
</feature>
<evidence type="ECO:0000256" key="1">
    <source>
        <dbReference type="ARBA" id="ARBA00004115"/>
    </source>
</evidence>
<dbReference type="InterPro" id="IPR009567">
    <property type="entry name" value="SARAF"/>
</dbReference>
<keyword evidence="17" id="KW-1185">Reference proteome</keyword>
<feature type="compositionally biased region" description="Gly residues" evidence="14">
    <location>
        <begin position="173"/>
        <end position="190"/>
    </location>
</feature>
<dbReference type="GO" id="GO:0006816">
    <property type="term" value="P:calcium ion transport"/>
    <property type="evidence" value="ECO:0007669"/>
    <property type="project" value="UniProtKB-KW"/>
</dbReference>
<organism evidence="16 17">
    <name type="scientific">Antrodiella citrinella</name>
    <dbReference type="NCBI Taxonomy" id="2447956"/>
    <lineage>
        <taxon>Eukaryota</taxon>
        <taxon>Fungi</taxon>
        <taxon>Dikarya</taxon>
        <taxon>Basidiomycota</taxon>
        <taxon>Agaricomycotina</taxon>
        <taxon>Agaricomycetes</taxon>
        <taxon>Polyporales</taxon>
        <taxon>Steccherinaceae</taxon>
        <taxon>Antrodiella</taxon>
    </lineage>
</organism>
<dbReference type="AlphaFoldDB" id="A0A4S4MQC4"/>
<keyword evidence="11" id="KW-0406">Ion transport</keyword>
<keyword evidence="7" id="KW-0732">Signal</keyword>
<evidence type="ECO:0000313" key="17">
    <source>
        <dbReference type="Proteomes" id="UP000308730"/>
    </source>
</evidence>
<keyword evidence="8" id="KW-0256">Endoplasmic reticulum</keyword>
<proteinExistence type="inferred from homology"/>
<dbReference type="GO" id="GO:2001256">
    <property type="term" value="P:regulation of store-operated calcium entry"/>
    <property type="evidence" value="ECO:0007669"/>
    <property type="project" value="InterPro"/>
</dbReference>
<reference evidence="16 17" key="1">
    <citation type="submission" date="2019-02" db="EMBL/GenBank/DDBJ databases">
        <title>Genome sequencing of the rare red list fungi Antrodiella citrinella (Flaviporus citrinellus).</title>
        <authorList>
            <person name="Buettner E."/>
            <person name="Kellner H."/>
        </authorList>
    </citation>
    <scope>NUCLEOTIDE SEQUENCE [LARGE SCALE GENOMIC DNA]</scope>
    <source>
        <strain evidence="16 17">DSM 108506</strain>
    </source>
</reference>
<keyword evidence="5" id="KW-0109">Calcium transport</keyword>
<evidence type="ECO:0000256" key="15">
    <source>
        <dbReference type="SAM" id="Phobius"/>
    </source>
</evidence>
<evidence type="ECO:0000256" key="13">
    <source>
        <dbReference type="ARBA" id="ARBA00031116"/>
    </source>
</evidence>
<feature type="region of interest" description="Disordered" evidence="14">
    <location>
        <begin position="162"/>
        <end position="223"/>
    </location>
</feature>
<keyword evidence="12 15" id="KW-0472">Membrane</keyword>
<evidence type="ECO:0000256" key="5">
    <source>
        <dbReference type="ARBA" id="ARBA00022568"/>
    </source>
</evidence>
<evidence type="ECO:0000256" key="11">
    <source>
        <dbReference type="ARBA" id="ARBA00023065"/>
    </source>
</evidence>
<evidence type="ECO:0000256" key="12">
    <source>
        <dbReference type="ARBA" id="ARBA00023136"/>
    </source>
</evidence>
<protein>
    <recommendedName>
        <fullName evidence="3">Store-operated calcium entry-associated regulatory factor</fullName>
    </recommendedName>
    <alternativeName>
        <fullName evidence="13">Transmembrane protein 66</fullName>
    </alternativeName>
</protein>
<keyword evidence="9" id="KW-0106">Calcium</keyword>